<dbReference type="NCBIfam" id="NF041528">
    <property type="entry name" value="strep_LAETG"/>
    <property type="match status" value="1"/>
</dbReference>
<accession>A0ABW4PJF7</accession>
<reference evidence="5" key="1">
    <citation type="journal article" date="2019" name="Int. J. Syst. Evol. Microbiol.">
        <title>The Global Catalogue of Microorganisms (GCM) 10K type strain sequencing project: providing services to taxonomists for standard genome sequencing and annotation.</title>
        <authorList>
            <consortium name="The Broad Institute Genomics Platform"/>
            <consortium name="The Broad Institute Genome Sequencing Center for Infectious Disease"/>
            <person name="Wu L."/>
            <person name="Ma J."/>
        </authorList>
    </citation>
    <scope>NUCLEOTIDE SEQUENCE [LARGE SCALE GENOMIC DNA]</scope>
    <source>
        <strain evidence="5">CGMCC 4.7455</strain>
    </source>
</reference>
<protein>
    <submittedName>
        <fullName evidence="4">LAETG motif-containing sortase-dependent surface protein</fullName>
    </submittedName>
</protein>
<keyword evidence="2" id="KW-0472">Membrane</keyword>
<keyword evidence="3" id="KW-0732">Signal</keyword>
<keyword evidence="2" id="KW-0812">Transmembrane</keyword>
<proteinExistence type="predicted"/>
<dbReference type="Proteomes" id="UP001597365">
    <property type="component" value="Unassembled WGS sequence"/>
</dbReference>
<evidence type="ECO:0000313" key="4">
    <source>
        <dbReference type="EMBL" id="MFD1830417.1"/>
    </source>
</evidence>
<gene>
    <name evidence="4" type="ORF">ACFSJS_12175</name>
</gene>
<keyword evidence="5" id="KW-1185">Reference proteome</keyword>
<evidence type="ECO:0000313" key="5">
    <source>
        <dbReference type="Proteomes" id="UP001597365"/>
    </source>
</evidence>
<dbReference type="InterPro" id="IPR006311">
    <property type="entry name" value="TAT_signal"/>
</dbReference>
<sequence>MKLRRAFAAAAATAVIAPAALMAAPAAYAHESAPAAGRTDEPQTETSAPEPEPEESETETSAPEPEPEESETETSAPEPEPEESETEAPAPEPEPEESETETSAPEPEPEESETEKPGDGDEEEPGDGQWPVDECPVVDEDRDFTTSISNLPAQVAAGSGWKQFSLNVTNRSDTDRLFSQAHVYLAAATETGADAADYVTLQVRGGDGAWYDVSTDFDSLDAGYVGQGSVGAGETVTLQLRLKVDAKAPNSVGIVLGYAFYLNEDNETCSESPLGDVYEFEIIAAGKKPNGNDARPQTGGGKKVPAKPAPVEKDEQTRNLDFDGQLAETGSSSALPMFALAGAAAVALGVGAVYVVRRRGGAGADTSAAA</sequence>
<dbReference type="NCBIfam" id="TIGR01167">
    <property type="entry name" value="LPXTG_anchor"/>
    <property type="match status" value="1"/>
</dbReference>
<dbReference type="PROSITE" id="PS51318">
    <property type="entry name" value="TAT"/>
    <property type="match status" value="1"/>
</dbReference>
<feature type="chain" id="PRO_5046008268" evidence="3">
    <location>
        <begin position="30"/>
        <end position="370"/>
    </location>
</feature>
<evidence type="ECO:0000256" key="2">
    <source>
        <dbReference type="SAM" id="Phobius"/>
    </source>
</evidence>
<evidence type="ECO:0000256" key="3">
    <source>
        <dbReference type="SAM" id="SignalP"/>
    </source>
</evidence>
<comment type="caution">
    <text evidence="4">The sequence shown here is derived from an EMBL/GenBank/DDBJ whole genome shotgun (WGS) entry which is preliminary data.</text>
</comment>
<feature type="region of interest" description="Disordered" evidence="1">
    <location>
        <begin position="28"/>
        <end position="135"/>
    </location>
</feature>
<dbReference type="RefSeq" id="WP_380899365.1">
    <property type="nucleotide sequence ID" value="NZ_JBHUFU010000006.1"/>
</dbReference>
<name>A0ABW4PJF7_9ACTN</name>
<feature type="signal peptide" evidence="3">
    <location>
        <begin position="1"/>
        <end position="29"/>
    </location>
</feature>
<dbReference type="EMBL" id="JBHUFU010000006">
    <property type="protein sequence ID" value="MFD1830417.1"/>
    <property type="molecule type" value="Genomic_DNA"/>
</dbReference>
<feature type="region of interest" description="Disordered" evidence="1">
    <location>
        <begin position="288"/>
        <end position="318"/>
    </location>
</feature>
<evidence type="ECO:0000256" key="1">
    <source>
        <dbReference type="SAM" id="MobiDB-lite"/>
    </source>
</evidence>
<keyword evidence="2" id="KW-1133">Transmembrane helix</keyword>
<feature type="transmembrane region" description="Helical" evidence="2">
    <location>
        <begin position="335"/>
        <end position="356"/>
    </location>
</feature>
<organism evidence="4 5">
    <name type="scientific">Streptomyces desertarenae</name>
    <dbReference type="NCBI Taxonomy" id="2666184"/>
    <lineage>
        <taxon>Bacteria</taxon>
        <taxon>Bacillati</taxon>
        <taxon>Actinomycetota</taxon>
        <taxon>Actinomycetes</taxon>
        <taxon>Kitasatosporales</taxon>
        <taxon>Streptomycetaceae</taxon>
        <taxon>Streptomyces</taxon>
    </lineage>
</organism>